<evidence type="ECO:0000313" key="2">
    <source>
        <dbReference type="EMBL" id="EDN01264.1"/>
    </source>
</evidence>
<dbReference type="STRING" id="411467.BACCAP_00832"/>
<name>A6NRK4_9FIRM</name>
<feature type="region of interest" description="Disordered" evidence="1">
    <location>
        <begin position="55"/>
        <end position="99"/>
    </location>
</feature>
<protein>
    <submittedName>
        <fullName evidence="2">Uncharacterized protein</fullName>
    </submittedName>
</protein>
<evidence type="ECO:0000313" key="3">
    <source>
        <dbReference type="Proteomes" id="UP000003639"/>
    </source>
</evidence>
<dbReference type="AlphaFoldDB" id="A6NRK4"/>
<dbReference type="EMBL" id="AAXG02000006">
    <property type="protein sequence ID" value="EDN01264.1"/>
    <property type="molecule type" value="Genomic_DNA"/>
</dbReference>
<reference evidence="2 3" key="1">
    <citation type="submission" date="2007-04" db="EMBL/GenBank/DDBJ databases">
        <authorList>
            <person name="Fulton L."/>
            <person name="Clifton S."/>
            <person name="Fulton B."/>
            <person name="Xu J."/>
            <person name="Minx P."/>
            <person name="Pepin K.H."/>
            <person name="Johnson M."/>
            <person name="Thiruvilangam P."/>
            <person name="Bhonagiri V."/>
            <person name="Nash W.E."/>
            <person name="Mardis E.R."/>
            <person name="Wilson R.K."/>
        </authorList>
    </citation>
    <scope>NUCLEOTIDE SEQUENCE [LARGE SCALE GENOMIC DNA]</scope>
    <source>
        <strain evidence="2 3">ATCC 29799</strain>
    </source>
</reference>
<gene>
    <name evidence="2" type="ORF">BACCAP_00832</name>
</gene>
<organism evidence="2 3">
    <name type="scientific">Pseudoflavonifractor capillosus ATCC 29799</name>
    <dbReference type="NCBI Taxonomy" id="411467"/>
    <lineage>
        <taxon>Bacteria</taxon>
        <taxon>Bacillati</taxon>
        <taxon>Bacillota</taxon>
        <taxon>Clostridia</taxon>
        <taxon>Eubacteriales</taxon>
        <taxon>Oscillospiraceae</taxon>
        <taxon>Pseudoflavonifractor</taxon>
    </lineage>
</organism>
<proteinExistence type="predicted"/>
<sequence length="174" mass="20209">MKKSKLIQTNERNAEHVVQGYKKIEDGVVGGYKRVEQGAVDGFQKVSDAFVERFSPGRERPWRRPKPGWPENRTGEKRGRRSRRPRFPPQGKAGQLKTSLPEAAAENKTLTFAWYHTPEHRTWEGYSCLKSWWWRTTRRSTGACAPFSTATAMKPWGVWAPLRPMMPCMRRYLT</sequence>
<evidence type="ECO:0000256" key="1">
    <source>
        <dbReference type="SAM" id="MobiDB-lite"/>
    </source>
</evidence>
<accession>A6NRK4</accession>
<keyword evidence="3" id="KW-1185">Reference proteome</keyword>
<comment type="caution">
    <text evidence="2">The sequence shown here is derived from an EMBL/GenBank/DDBJ whole genome shotgun (WGS) entry which is preliminary data.</text>
</comment>
<dbReference type="Proteomes" id="UP000003639">
    <property type="component" value="Unassembled WGS sequence"/>
</dbReference>
<reference evidence="2 3" key="2">
    <citation type="submission" date="2007-06" db="EMBL/GenBank/DDBJ databases">
        <title>Draft genome sequence of Pseudoflavonifractor capillosus ATCC 29799.</title>
        <authorList>
            <person name="Sudarsanam P."/>
            <person name="Ley R."/>
            <person name="Guruge J."/>
            <person name="Turnbaugh P.J."/>
            <person name="Mahowald M."/>
            <person name="Liep D."/>
            <person name="Gordon J."/>
        </authorList>
    </citation>
    <scope>NUCLEOTIDE SEQUENCE [LARGE SCALE GENOMIC DNA]</scope>
    <source>
        <strain evidence="2 3">ATCC 29799</strain>
    </source>
</reference>